<reference evidence="1 2" key="1">
    <citation type="journal article" date="2023" name="G3 (Bethesda)">
        <title>A haplotype-resolved chromosome-scale genome for Quercus rubra L. provides insights into the genetics of adaptive traits for red oak species.</title>
        <authorList>
            <person name="Kapoor B."/>
            <person name="Jenkins J."/>
            <person name="Schmutz J."/>
            <person name="Zhebentyayeva T."/>
            <person name="Kuelheim C."/>
            <person name="Coggeshall M."/>
            <person name="Heim C."/>
            <person name="Lasky J.R."/>
            <person name="Leites L."/>
            <person name="Islam-Faridi N."/>
            <person name="Romero-Severson J."/>
            <person name="DeLeo V.L."/>
            <person name="Lucas S.M."/>
            <person name="Lazic D."/>
            <person name="Gailing O."/>
            <person name="Carlson J."/>
            <person name="Staton M."/>
        </authorList>
    </citation>
    <scope>NUCLEOTIDE SEQUENCE [LARGE SCALE GENOMIC DNA]</scope>
    <source>
        <strain evidence="1">Pseudo-F2</strain>
    </source>
</reference>
<organism evidence="1 2">
    <name type="scientific">Quercus rubra</name>
    <name type="common">Northern red oak</name>
    <name type="synonym">Quercus borealis</name>
    <dbReference type="NCBI Taxonomy" id="3512"/>
    <lineage>
        <taxon>Eukaryota</taxon>
        <taxon>Viridiplantae</taxon>
        <taxon>Streptophyta</taxon>
        <taxon>Embryophyta</taxon>
        <taxon>Tracheophyta</taxon>
        <taxon>Spermatophyta</taxon>
        <taxon>Magnoliopsida</taxon>
        <taxon>eudicotyledons</taxon>
        <taxon>Gunneridae</taxon>
        <taxon>Pentapetalae</taxon>
        <taxon>rosids</taxon>
        <taxon>fabids</taxon>
        <taxon>Fagales</taxon>
        <taxon>Fagaceae</taxon>
        <taxon>Quercus</taxon>
    </lineage>
</organism>
<protein>
    <recommendedName>
        <fullName evidence="3">NYN domain-containing protein</fullName>
    </recommendedName>
</protein>
<keyword evidence="2" id="KW-1185">Reference proteome</keyword>
<dbReference type="AlphaFoldDB" id="A0AAN7ESH9"/>
<comment type="caution">
    <text evidence="1">The sequence shown here is derived from an EMBL/GenBank/DDBJ whole genome shotgun (WGS) entry which is preliminary data.</text>
</comment>
<accession>A0AAN7ESH9</accession>
<evidence type="ECO:0000313" key="1">
    <source>
        <dbReference type="EMBL" id="KAK4578671.1"/>
    </source>
</evidence>
<gene>
    <name evidence="1" type="ORF">RGQ29_028672</name>
</gene>
<evidence type="ECO:0008006" key="3">
    <source>
        <dbReference type="Google" id="ProtNLM"/>
    </source>
</evidence>
<sequence length="391" mass="44869">MVVLLKSFKLFCTTQLRISCHFESKSSFNSWDPSLPLRTKITKNNVAIFWDLDNKLPNSFPPCNTAVKLKAAMASFGVVRYMGAYANHHAFTHVPQVVREQRKERKILNQNFYSNEKFVNHFKQIHEREQIKRLNQIESARGKMRVKLVAKYSMKMEKYKNVARDILTPKVGYGSADELKRAGFWVHTNHVVDMMDRRRVECMVLVSDDSDFVDVLKEAKMRCLKKVVVGDVNDGALKRVADAGFSRSEIVMGKAKEAELIVGKWKDRDILKRLEWTYNPEVEKNVYDLEDEVVEETQNVDLEGIDNKAWWELDSDGDVSSQSLKRLEWMYNLESKNNVCSFEDEVAEETENGDFEGIVSGVDGDYMQKEDSIAWSDLGSNVDAVSSQSCG</sequence>
<dbReference type="PANTHER" id="PTHR35744:SF4">
    <property type="entry name" value="OS04G0464600 PROTEIN"/>
    <property type="match status" value="1"/>
</dbReference>
<name>A0AAN7ESH9_QUERU</name>
<dbReference type="PANTHER" id="PTHR35744">
    <property type="entry name" value="C2H2-TYPE DOMAIN-CONTAINING PROTEIN"/>
    <property type="match status" value="1"/>
</dbReference>
<dbReference type="Proteomes" id="UP001324115">
    <property type="component" value="Unassembled WGS sequence"/>
</dbReference>
<dbReference type="EMBL" id="JAXUIC010000008">
    <property type="protein sequence ID" value="KAK4578671.1"/>
    <property type="molecule type" value="Genomic_DNA"/>
</dbReference>
<evidence type="ECO:0000313" key="2">
    <source>
        <dbReference type="Proteomes" id="UP001324115"/>
    </source>
</evidence>
<proteinExistence type="predicted"/>